<name>A0ABT5IC01_9CAUL</name>
<evidence type="ECO:0000259" key="1">
    <source>
        <dbReference type="Pfam" id="PF10502"/>
    </source>
</evidence>
<dbReference type="InterPro" id="IPR019533">
    <property type="entry name" value="Peptidase_S26"/>
</dbReference>
<protein>
    <submittedName>
        <fullName evidence="2">S26 family signal peptidase</fullName>
    </submittedName>
</protein>
<keyword evidence="3" id="KW-1185">Reference proteome</keyword>
<evidence type="ECO:0000313" key="2">
    <source>
        <dbReference type="EMBL" id="MDC7693493.1"/>
    </source>
</evidence>
<dbReference type="RefSeq" id="WP_272740256.1">
    <property type="nucleotide sequence ID" value="NZ_JAQQKW010000002.1"/>
</dbReference>
<feature type="domain" description="Peptidase S26" evidence="1">
    <location>
        <begin position="13"/>
        <end position="166"/>
    </location>
</feature>
<dbReference type="EMBL" id="JAQQKW010000002">
    <property type="protein sequence ID" value="MDC7693493.1"/>
    <property type="molecule type" value="Genomic_DNA"/>
</dbReference>
<reference evidence="2 3" key="1">
    <citation type="submission" date="2023-01" db="EMBL/GenBank/DDBJ databases">
        <title>Novel species of the genus Asticcacaulis isolated from rivers.</title>
        <authorList>
            <person name="Lu H."/>
        </authorList>
    </citation>
    <scope>NUCLEOTIDE SEQUENCE [LARGE SCALE GENOMIC DNA]</scope>
    <source>
        <strain evidence="2 3">DXS10W</strain>
    </source>
</reference>
<dbReference type="SUPFAM" id="SSF51306">
    <property type="entry name" value="LexA/Signal peptidase"/>
    <property type="match status" value="1"/>
</dbReference>
<evidence type="ECO:0000313" key="3">
    <source>
        <dbReference type="Proteomes" id="UP001216595"/>
    </source>
</evidence>
<accession>A0ABT5IC01</accession>
<dbReference type="Pfam" id="PF10502">
    <property type="entry name" value="Peptidase_S26"/>
    <property type="match status" value="1"/>
</dbReference>
<organism evidence="2 3">
    <name type="scientific">Asticcacaulis currens</name>
    <dbReference type="NCBI Taxonomy" id="2984210"/>
    <lineage>
        <taxon>Bacteria</taxon>
        <taxon>Pseudomonadati</taxon>
        <taxon>Pseudomonadota</taxon>
        <taxon>Alphaproteobacteria</taxon>
        <taxon>Caulobacterales</taxon>
        <taxon>Caulobacteraceae</taxon>
        <taxon>Asticcacaulis</taxon>
    </lineage>
</organism>
<gene>
    <name evidence="2" type="ORF">PQU94_04260</name>
</gene>
<dbReference type="Proteomes" id="UP001216595">
    <property type="component" value="Unassembled WGS sequence"/>
</dbReference>
<sequence length="168" mass="18544">MRSSRSRWRVTGLSVAALVVLGLSTQRQTPPSLIYNASPSVPIGLYFVAPVRELETGDLVVARLPQAARELADVRRYVPATVPVLKHLAAIGGDAVCAMDADIRINGKQVATRRLRDRLDRPLPWWRGCRRLHSDEVFLLNPGAPDSFDSRYFGPVGLDHVIGKARPL</sequence>
<comment type="caution">
    <text evidence="2">The sequence shown here is derived from an EMBL/GenBank/DDBJ whole genome shotgun (WGS) entry which is preliminary data.</text>
</comment>
<dbReference type="InterPro" id="IPR036286">
    <property type="entry name" value="LexA/Signal_pep-like_sf"/>
</dbReference>
<proteinExistence type="predicted"/>
<dbReference type="Gene3D" id="2.10.109.10">
    <property type="entry name" value="Umud Fragment, subunit A"/>
    <property type="match status" value="1"/>
</dbReference>